<proteinExistence type="inferred from homology"/>
<dbReference type="FunFam" id="3.40.50.720:FF:000237">
    <property type="entry name" value="Malic enzyme"/>
    <property type="match status" value="1"/>
</dbReference>
<dbReference type="InterPro" id="IPR036291">
    <property type="entry name" value="NAD(P)-bd_dom_sf"/>
</dbReference>
<feature type="binding site" evidence="12">
    <location>
        <position position="204"/>
    </location>
    <ligand>
        <name>(S)-malate</name>
        <dbReference type="ChEBI" id="CHEBI:15589"/>
    </ligand>
</feature>
<dbReference type="InterPro" id="IPR037062">
    <property type="entry name" value="Malic_N_dom_sf"/>
</dbReference>
<comment type="subcellular location">
    <subcellularLocation>
        <location evidence="2">Mitochondrion</location>
    </subcellularLocation>
</comment>
<comment type="function">
    <text evidence="10">Involved in the regulation of sugars and amino acids metabolisms during the night period.</text>
</comment>
<feature type="binding site" evidence="13">
    <location>
        <position position="317"/>
    </location>
    <ligand>
        <name>a divalent metal cation</name>
        <dbReference type="ChEBI" id="CHEBI:60240"/>
    </ligand>
</feature>
<evidence type="ECO:0000256" key="2">
    <source>
        <dbReference type="ARBA" id="ARBA00004173"/>
    </source>
</evidence>
<evidence type="ECO:0000259" key="15">
    <source>
        <dbReference type="SMART" id="SM00919"/>
    </source>
</evidence>
<comment type="cofactor">
    <cofactor evidence="1">
        <name>Mn(2+)</name>
        <dbReference type="ChEBI" id="CHEBI:29035"/>
    </cofactor>
</comment>
<dbReference type="GO" id="GO:0005739">
    <property type="term" value="C:mitochondrion"/>
    <property type="evidence" value="ECO:0007669"/>
    <property type="project" value="UniProtKB-SubCell"/>
</dbReference>
<dbReference type="CDD" id="cd05312">
    <property type="entry name" value="NAD_bind_1_malic_enz"/>
    <property type="match status" value="1"/>
</dbReference>
<feature type="binding site" evidence="13">
    <location>
        <position position="293"/>
    </location>
    <ligand>
        <name>a divalent metal cation</name>
        <dbReference type="ChEBI" id="CHEBI:60240"/>
    </ligand>
</feature>
<keyword evidence="5" id="KW-0809">Transit peptide</keyword>
<dbReference type="SMART" id="SM01274">
    <property type="entry name" value="malic"/>
    <property type="match status" value="1"/>
</dbReference>
<dbReference type="PROSITE" id="PS00331">
    <property type="entry name" value="MALIC_ENZYMES"/>
    <property type="match status" value="1"/>
</dbReference>
<organism evidence="17">
    <name type="scientific">Rhizophora mucronata</name>
    <name type="common">Asiatic mangrove</name>
    <dbReference type="NCBI Taxonomy" id="61149"/>
    <lineage>
        <taxon>Eukaryota</taxon>
        <taxon>Viridiplantae</taxon>
        <taxon>Streptophyta</taxon>
        <taxon>Embryophyta</taxon>
        <taxon>Tracheophyta</taxon>
        <taxon>Spermatophyta</taxon>
        <taxon>Magnoliopsida</taxon>
        <taxon>eudicotyledons</taxon>
        <taxon>Gunneridae</taxon>
        <taxon>Pentapetalae</taxon>
        <taxon>rosids</taxon>
        <taxon>fabids</taxon>
        <taxon>Malpighiales</taxon>
        <taxon>Rhizophoraceae</taxon>
        <taxon>Rhizophora</taxon>
    </lineage>
</organism>
<keyword evidence="7" id="KW-0520">NAD</keyword>
<dbReference type="InterPro" id="IPR012301">
    <property type="entry name" value="Malic_N_dom"/>
</dbReference>
<evidence type="ECO:0000256" key="6">
    <source>
        <dbReference type="ARBA" id="ARBA00023002"/>
    </source>
</evidence>
<sequence length="631" mass="70287">MSMRLYGKMRAAAASSSSLVLMRRLKHRAAATAATARSFTTTEGHRPTIVHKRSLDILHDPWFNKGTAFSMTERDRLDLRGLLPPNVMSTEQQIERFMFDLKRLEQQVRDGPSDPNALAKWRILNRLHDRNETMYYKVLIANIKEYAPIVYTPTVGLVCQNYSGLFRRPRGMYFSAEDRGEMMSMVYNWPAEQVDMIVVTDGSRILGLGDLGIQGIGIAIGKLDLYVAAAGINPQRVLPVMIDVGTNNEKLLKDPMYLGLQQHRLDGDEYVEIIDEFMEAVFTRWPNVIVQFEDFQSKWAFELLQRYRNTYRMFNDDVQGTAGVAIAGLLGAVRAQGRPMIDFPKQKIVVAGAGSAGIGVLNTARKTMARMLGNNENAFDSARSQFWVVDAKGLITDEREAIDPHALPFARKIKEANRQGLKEGASLVEVVQQVKPDVLLGLSAVGGLFSKEVLEALKGSTSTRPAIFAMSNPTKNAECTPEEAFSFVGDNIIFASGSPFQDVDLGNGRIGHCNQGNNMYLFPGIGLGTLLSGSRIISDGMLQAAAECLAAYMTNDEVLNGIIYPPISRIRDITKEVAAAVVKEAIEEDLAEGYRGMDVRELQKLNEEEMKEYVKNNMWEPEYPTLVFKKD</sequence>
<accession>A0A2P2KLY8</accession>
<evidence type="ECO:0000313" key="17">
    <source>
        <dbReference type="EMBL" id="MBX06739.1"/>
    </source>
</evidence>
<evidence type="ECO:0000256" key="13">
    <source>
        <dbReference type="PIRSR" id="PIRSR000106-3"/>
    </source>
</evidence>
<dbReference type="PANTHER" id="PTHR23406:SF32">
    <property type="entry name" value="NADP-DEPENDENT MALIC ENZYME"/>
    <property type="match status" value="1"/>
</dbReference>
<dbReference type="Pfam" id="PF03949">
    <property type="entry name" value="Malic_M"/>
    <property type="match status" value="1"/>
</dbReference>
<evidence type="ECO:0000259" key="16">
    <source>
        <dbReference type="SMART" id="SM01274"/>
    </source>
</evidence>
<feature type="binding site" evidence="12">
    <location>
        <position position="517"/>
    </location>
    <ligand>
        <name>(S)-malate</name>
        <dbReference type="ChEBI" id="CHEBI:15589"/>
    </ligand>
</feature>
<feature type="domain" description="Malic enzyme NAD-binding" evidence="15">
    <location>
        <begin position="318"/>
        <end position="586"/>
    </location>
</feature>
<dbReference type="GO" id="GO:0042803">
    <property type="term" value="F:protein homodimerization activity"/>
    <property type="evidence" value="ECO:0007669"/>
    <property type="project" value="UniProtKB-ARBA"/>
</dbReference>
<evidence type="ECO:0000256" key="10">
    <source>
        <dbReference type="ARBA" id="ARBA00053901"/>
    </source>
</evidence>
<dbReference type="SUPFAM" id="SSF51735">
    <property type="entry name" value="NAD(P)-binding Rossmann-fold domains"/>
    <property type="match status" value="1"/>
</dbReference>
<evidence type="ECO:0000256" key="3">
    <source>
        <dbReference type="ARBA" id="ARBA00008785"/>
    </source>
</evidence>
<evidence type="ECO:0000256" key="14">
    <source>
        <dbReference type="RuleBase" id="RU003426"/>
    </source>
</evidence>
<evidence type="ECO:0000256" key="5">
    <source>
        <dbReference type="ARBA" id="ARBA00022946"/>
    </source>
</evidence>
<dbReference type="EMBL" id="GGEC01026255">
    <property type="protein sequence ID" value="MBX06739.1"/>
    <property type="molecule type" value="Transcribed_RNA"/>
</dbReference>
<feature type="domain" description="Malic enzyme N-terminal" evidence="16">
    <location>
        <begin position="128"/>
        <end position="308"/>
    </location>
</feature>
<dbReference type="Pfam" id="PF00390">
    <property type="entry name" value="malic"/>
    <property type="match status" value="1"/>
</dbReference>
<keyword evidence="6 14" id="KW-0560">Oxidoreductase</keyword>
<evidence type="ECO:0000256" key="4">
    <source>
        <dbReference type="ARBA" id="ARBA00022723"/>
    </source>
</evidence>
<dbReference type="Gene3D" id="3.40.50.10380">
    <property type="entry name" value="Malic enzyme, N-terminal domain"/>
    <property type="match status" value="1"/>
</dbReference>
<dbReference type="InterPro" id="IPR012302">
    <property type="entry name" value="Malic_NAD-bd"/>
</dbReference>
<dbReference type="PRINTS" id="PR00072">
    <property type="entry name" value="MALOXRDTASE"/>
</dbReference>
<comment type="catalytic activity">
    <reaction evidence="9">
        <text>(S)-malate + NAD(+) = pyruvate + CO2 + NADH</text>
        <dbReference type="Rhea" id="RHEA:12653"/>
        <dbReference type="ChEBI" id="CHEBI:15361"/>
        <dbReference type="ChEBI" id="CHEBI:15589"/>
        <dbReference type="ChEBI" id="CHEBI:16526"/>
        <dbReference type="ChEBI" id="CHEBI:57540"/>
        <dbReference type="ChEBI" id="CHEBI:57945"/>
        <dbReference type="EC" id="1.1.1.39"/>
    </reaction>
</comment>
<evidence type="ECO:0000256" key="11">
    <source>
        <dbReference type="PIRSR" id="PIRSR000106-1"/>
    </source>
</evidence>
<dbReference type="GO" id="GO:0006108">
    <property type="term" value="P:malate metabolic process"/>
    <property type="evidence" value="ECO:0007669"/>
    <property type="project" value="TreeGrafter"/>
</dbReference>
<feature type="active site" description="Proton donor" evidence="11">
    <location>
        <position position="151"/>
    </location>
</feature>
<dbReference type="FunFam" id="3.40.50.10380:FF:000005">
    <property type="entry name" value="Malic enzyme"/>
    <property type="match status" value="1"/>
</dbReference>
<dbReference type="GO" id="GO:0004471">
    <property type="term" value="F:malate dehydrogenase (decarboxylating) (NAD+) activity"/>
    <property type="evidence" value="ECO:0007669"/>
    <property type="project" value="UniProtKB-EC"/>
</dbReference>
<dbReference type="PANTHER" id="PTHR23406">
    <property type="entry name" value="MALIC ENZYME-RELATED"/>
    <property type="match status" value="1"/>
</dbReference>
<keyword evidence="4 13" id="KW-0479">Metal-binding</keyword>
<comment type="cofactor">
    <cofactor evidence="13">
        <name>Mg(2+)</name>
        <dbReference type="ChEBI" id="CHEBI:18420"/>
    </cofactor>
    <cofactor evidence="13">
        <name>Mn(2+)</name>
        <dbReference type="ChEBI" id="CHEBI:29035"/>
    </cofactor>
    <text evidence="13">Divalent metal cations. Prefers magnesium or manganese.</text>
</comment>
<dbReference type="GO" id="GO:0046872">
    <property type="term" value="F:metal ion binding"/>
    <property type="evidence" value="ECO:0007669"/>
    <property type="project" value="UniProtKB-KW"/>
</dbReference>
<protein>
    <recommendedName>
        <fullName evidence="14">Malic enzyme</fullName>
    </recommendedName>
</protein>
<dbReference type="InterPro" id="IPR001891">
    <property type="entry name" value="Malic_OxRdtase"/>
</dbReference>
<evidence type="ECO:0000256" key="8">
    <source>
        <dbReference type="ARBA" id="ARBA00023128"/>
    </source>
</evidence>
<evidence type="ECO:0000256" key="1">
    <source>
        <dbReference type="ARBA" id="ARBA00001936"/>
    </source>
</evidence>
<evidence type="ECO:0000256" key="7">
    <source>
        <dbReference type="ARBA" id="ARBA00023027"/>
    </source>
</evidence>
<dbReference type="AlphaFoldDB" id="A0A2P2KLY8"/>
<feature type="active site" description="Proton acceptor" evidence="11">
    <location>
        <position position="222"/>
    </location>
</feature>
<keyword evidence="8" id="KW-0496">Mitochondrion</keyword>
<dbReference type="NCBIfam" id="NF010052">
    <property type="entry name" value="PRK13529.1"/>
    <property type="match status" value="1"/>
</dbReference>
<dbReference type="Gene3D" id="3.40.50.720">
    <property type="entry name" value="NAD(P)-binding Rossmann-like Domain"/>
    <property type="match status" value="1"/>
</dbReference>
<dbReference type="SUPFAM" id="SSF53223">
    <property type="entry name" value="Aminoacid dehydrogenase-like, N-terminal domain"/>
    <property type="match status" value="1"/>
</dbReference>
<dbReference type="InterPro" id="IPR015884">
    <property type="entry name" value="Malic_enzyme_CS"/>
</dbReference>
<dbReference type="InterPro" id="IPR046346">
    <property type="entry name" value="Aminoacid_DH-like_N_sf"/>
</dbReference>
<dbReference type="SMART" id="SM00919">
    <property type="entry name" value="Malic_M"/>
    <property type="match status" value="1"/>
</dbReference>
<dbReference type="PIRSF" id="PIRSF000106">
    <property type="entry name" value="ME"/>
    <property type="match status" value="1"/>
</dbReference>
<evidence type="ECO:0000256" key="9">
    <source>
        <dbReference type="ARBA" id="ARBA00052599"/>
    </source>
</evidence>
<evidence type="ECO:0000256" key="12">
    <source>
        <dbReference type="PIRSR" id="PIRSR000106-2"/>
    </source>
</evidence>
<feature type="binding site" evidence="13">
    <location>
        <position position="294"/>
    </location>
    <ligand>
        <name>a divalent metal cation</name>
        <dbReference type="ChEBI" id="CHEBI:60240"/>
    </ligand>
</feature>
<name>A0A2P2KLY8_RHIMU</name>
<reference evidence="17" key="1">
    <citation type="submission" date="2018-02" db="EMBL/GenBank/DDBJ databases">
        <title>Rhizophora mucronata_Transcriptome.</title>
        <authorList>
            <person name="Meera S.P."/>
            <person name="Sreeshan A."/>
            <person name="Augustine A."/>
        </authorList>
    </citation>
    <scope>NUCLEOTIDE SEQUENCE</scope>
    <source>
        <tissue evidence="17">Leaf</tissue>
    </source>
</reference>
<feature type="binding site" evidence="12">
    <location>
        <position position="472"/>
    </location>
    <ligand>
        <name>(S)-malate</name>
        <dbReference type="ChEBI" id="CHEBI:15589"/>
    </ligand>
</feature>
<comment type="similarity">
    <text evidence="3 14">Belongs to the malic enzymes family.</text>
</comment>
<dbReference type="GO" id="GO:0051287">
    <property type="term" value="F:NAD binding"/>
    <property type="evidence" value="ECO:0007669"/>
    <property type="project" value="InterPro"/>
</dbReference>